<proteinExistence type="inferred from homology"/>
<dbReference type="SMART" id="SM00248">
    <property type="entry name" value="ANK"/>
    <property type="match status" value="8"/>
</dbReference>
<evidence type="ECO:0000313" key="10">
    <source>
        <dbReference type="RefSeq" id="XP_392810.3"/>
    </source>
</evidence>
<dbReference type="EnsemblMetazoa" id="XM_392810">
    <property type="protein sequence ID" value="XP_392810"/>
    <property type="gene ID" value="LOC409291"/>
</dbReference>
<evidence type="ECO:0000256" key="1">
    <source>
        <dbReference type="ARBA" id="ARBA00004906"/>
    </source>
</evidence>
<dbReference type="Proteomes" id="UP000005203">
    <property type="component" value="Linkage group LG6"/>
</dbReference>
<feature type="repeat" description="ANK" evidence="7">
    <location>
        <begin position="115"/>
        <end position="147"/>
    </location>
</feature>
<dbReference type="Pfam" id="PF13637">
    <property type="entry name" value="Ank_4"/>
    <property type="match status" value="1"/>
</dbReference>
<dbReference type="InterPro" id="IPR011990">
    <property type="entry name" value="TPR-like_helical_dom_sf"/>
</dbReference>
<dbReference type="PROSITE" id="PS50088">
    <property type="entry name" value="ANK_REPEAT"/>
    <property type="match status" value="6"/>
</dbReference>
<keyword evidence="9" id="KW-1185">Reference proteome</keyword>
<dbReference type="PANTHER" id="PTHR24173:SF85">
    <property type="entry name" value="PROTEIN FEM-1 HOMOLOG CG6966"/>
    <property type="match status" value="1"/>
</dbReference>
<feature type="repeat" description="ANK" evidence="7">
    <location>
        <begin position="148"/>
        <end position="180"/>
    </location>
</feature>
<dbReference type="FunFam" id="1.25.40.10:FF:000104">
    <property type="entry name" value="Fem-1 homolog c (C.elegans)"/>
    <property type="match status" value="1"/>
</dbReference>
<evidence type="ECO:0000313" key="9">
    <source>
        <dbReference type="Proteomes" id="UP000005203"/>
    </source>
</evidence>
<organism evidence="8">
    <name type="scientific">Apis mellifera</name>
    <name type="common">Honeybee</name>
    <dbReference type="NCBI Taxonomy" id="7460"/>
    <lineage>
        <taxon>Eukaryota</taxon>
        <taxon>Metazoa</taxon>
        <taxon>Ecdysozoa</taxon>
        <taxon>Arthropoda</taxon>
        <taxon>Hexapoda</taxon>
        <taxon>Insecta</taxon>
        <taxon>Pterygota</taxon>
        <taxon>Neoptera</taxon>
        <taxon>Endopterygota</taxon>
        <taxon>Hymenoptera</taxon>
        <taxon>Apocrita</taxon>
        <taxon>Aculeata</taxon>
        <taxon>Apoidea</taxon>
        <taxon>Anthophila</taxon>
        <taxon>Apidae</taxon>
        <taxon>Apis</taxon>
    </lineage>
</organism>
<accession>A0A7M7R3I3</accession>
<reference evidence="8" key="1">
    <citation type="submission" date="2021-01" db="UniProtKB">
        <authorList>
            <consortium name="EnsemblMetazoa"/>
        </authorList>
    </citation>
    <scope>IDENTIFICATION</scope>
    <source>
        <strain evidence="8">DH4</strain>
    </source>
</reference>
<dbReference type="PRINTS" id="PR01415">
    <property type="entry name" value="ANKYRIN"/>
</dbReference>
<dbReference type="SUPFAM" id="SSF48403">
    <property type="entry name" value="Ankyrin repeat"/>
    <property type="match status" value="2"/>
</dbReference>
<evidence type="ECO:0000256" key="4">
    <source>
        <dbReference type="ARBA" id="ARBA00022803"/>
    </source>
</evidence>
<dbReference type="PROSITE" id="PS50297">
    <property type="entry name" value="ANK_REP_REGION"/>
    <property type="match status" value="5"/>
</dbReference>
<sequence>MDIKNVMYNVVREGKLARLKELLEHREKDEVVKLVSTKSHGTTPLVIACRNGHYDVAEYLIEKCGANVNQPGLVMFDGEMIECASPLWCAAAAGHLALVKLLVKHGARVNSITQTHSTPLRAACFDGHFDIVRFLVTHGADIEMSNRHGHTSLMIACYKGHIKIVKFLLALKANVNRKSKKGNTALHDCAESGSLEVVKVLIEHGARMGVDSYGMSPLLTAAVTGHKHIVEYFISIPNLVSRKERIDALELLGATYVDKKRDMMGALECWKQAMDERYRGDPVIPKPPPSPVVAAYDFAREITDPDALNGLLNDPDEMRMQALVIRERILGPAHPDTSYYIRYRGAVYADGGMFNRCIELWNYALDMQQSMLEPLDPMTQSSLFSFTELFSFMIGRQINTGRRVPPVQREELLRVFKKAVLEVKLGKQMMDKGPTRGRDIVYLDKVLLTTLHLASLLTHEMPEKDTAEYTALHQALYELVRINAKDRNGGNVLHLVFRERHIVLGAGPKSPTYRFPSPNLIKALIRVGADVTATDMTDNTVLHLAAYHYPSLDLFTILLDAGAHIDAVNKSGDTFEKLTWRKRPYDAVYLVKYTTLACLAARVVRKTYDISFVPKNLQDFVLMH</sequence>
<dbReference type="InterPro" id="IPR002110">
    <property type="entry name" value="Ankyrin_rpt"/>
</dbReference>
<protein>
    <submittedName>
        <fullName evidence="10">Protein fem-1 homolog CG6966 isoform X1</fullName>
    </submittedName>
</protein>
<evidence type="ECO:0000256" key="6">
    <source>
        <dbReference type="ARBA" id="ARBA00038500"/>
    </source>
</evidence>
<evidence type="ECO:0000256" key="3">
    <source>
        <dbReference type="ARBA" id="ARBA00022786"/>
    </source>
</evidence>
<evidence type="ECO:0000313" key="8">
    <source>
        <dbReference type="EnsemblMetazoa" id="XP_392810"/>
    </source>
</evidence>
<keyword evidence="2" id="KW-0677">Repeat</keyword>
<dbReference type="Pfam" id="PF12796">
    <property type="entry name" value="Ank_2"/>
    <property type="match status" value="2"/>
</dbReference>
<feature type="repeat" description="ANK" evidence="7">
    <location>
        <begin position="181"/>
        <end position="213"/>
    </location>
</feature>
<dbReference type="AlphaFoldDB" id="A0A7M7R3I3"/>
<dbReference type="Gene3D" id="1.25.40.10">
    <property type="entry name" value="Tetratricopeptide repeat domain"/>
    <property type="match status" value="1"/>
</dbReference>
<name>A0A7M7R3I3_APIME</name>
<accession>A0A8B9AZ06</accession>
<gene>
    <name evidence="8" type="primary">409291</name>
    <name evidence="10" type="synonym">LOC409291</name>
</gene>
<reference evidence="10" key="2">
    <citation type="submission" date="2025-04" db="UniProtKB">
        <authorList>
            <consortium name="RefSeq"/>
        </authorList>
    </citation>
    <scope>IDENTIFICATION</scope>
    <source>
        <strain evidence="10">DH4</strain>
        <tissue evidence="10">Whole body</tissue>
    </source>
</reference>
<keyword evidence="3" id="KW-0833">Ubl conjugation pathway</keyword>
<dbReference type="OrthoDB" id="4429489at2759"/>
<comment type="pathway">
    <text evidence="1">Protein modification; protein ubiquitination.</text>
</comment>
<evidence type="ECO:0000256" key="7">
    <source>
        <dbReference type="PROSITE-ProRule" id="PRU00023"/>
    </source>
</evidence>
<evidence type="ECO:0000256" key="2">
    <source>
        <dbReference type="ARBA" id="ARBA00022737"/>
    </source>
</evidence>
<dbReference type="Pfam" id="PF00023">
    <property type="entry name" value="Ank"/>
    <property type="match status" value="1"/>
</dbReference>
<dbReference type="RefSeq" id="XP_392810.3">
    <property type="nucleotide sequence ID" value="XM_392810.6"/>
</dbReference>
<feature type="repeat" description="ANK" evidence="7">
    <location>
        <begin position="82"/>
        <end position="114"/>
    </location>
</feature>
<feature type="repeat" description="ANK" evidence="7">
    <location>
        <begin position="537"/>
        <end position="570"/>
    </location>
</feature>
<dbReference type="InterPro" id="IPR036770">
    <property type="entry name" value="Ankyrin_rpt-contain_sf"/>
</dbReference>
<keyword evidence="4" id="KW-0802">TPR repeat</keyword>
<keyword evidence="5 7" id="KW-0040">ANK repeat</keyword>
<evidence type="ECO:0000256" key="5">
    <source>
        <dbReference type="ARBA" id="ARBA00023043"/>
    </source>
</evidence>
<dbReference type="Gene3D" id="1.25.40.20">
    <property type="entry name" value="Ankyrin repeat-containing domain"/>
    <property type="match status" value="4"/>
</dbReference>
<dbReference type="PANTHER" id="PTHR24173">
    <property type="entry name" value="ANKYRIN REPEAT CONTAINING"/>
    <property type="match status" value="1"/>
</dbReference>
<comment type="similarity">
    <text evidence="6">Belongs to the fem-1 family.</text>
</comment>
<dbReference type="GeneID" id="409291"/>
<feature type="repeat" description="ANK" evidence="7">
    <location>
        <begin position="40"/>
        <end position="63"/>
    </location>
</feature>